<proteinExistence type="predicted"/>
<dbReference type="EMBL" id="BAABBO010000009">
    <property type="protein sequence ID" value="GAA3961132.1"/>
    <property type="molecule type" value="Genomic_DNA"/>
</dbReference>
<dbReference type="CDD" id="cd00156">
    <property type="entry name" value="REC"/>
    <property type="match status" value="1"/>
</dbReference>
<reference evidence="6" key="1">
    <citation type="journal article" date="2019" name="Int. J. Syst. Evol. Microbiol.">
        <title>The Global Catalogue of Microorganisms (GCM) 10K type strain sequencing project: providing services to taxonomists for standard genome sequencing and annotation.</title>
        <authorList>
            <consortium name="The Broad Institute Genomics Platform"/>
            <consortium name="The Broad Institute Genome Sequencing Center for Infectious Disease"/>
            <person name="Wu L."/>
            <person name="Ma J."/>
        </authorList>
    </citation>
    <scope>NUCLEOTIDE SEQUENCE [LARGE SCALE GENOMIC DNA]</scope>
    <source>
        <strain evidence="6">JCM 17555</strain>
    </source>
</reference>
<evidence type="ECO:0000313" key="5">
    <source>
        <dbReference type="EMBL" id="GAA3961132.1"/>
    </source>
</evidence>
<keyword evidence="2" id="KW-0597">Phosphoprotein</keyword>
<dbReference type="SMART" id="SM00448">
    <property type="entry name" value="REC"/>
    <property type="match status" value="1"/>
</dbReference>
<evidence type="ECO:0000313" key="6">
    <source>
        <dbReference type="Proteomes" id="UP001501337"/>
    </source>
</evidence>
<evidence type="ECO:0000259" key="4">
    <source>
        <dbReference type="PROSITE" id="PS50110"/>
    </source>
</evidence>
<dbReference type="SUPFAM" id="SSF52172">
    <property type="entry name" value="CheY-like"/>
    <property type="match status" value="1"/>
</dbReference>
<dbReference type="Gene3D" id="3.40.50.2300">
    <property type="match status" value="1"/>
</dbReference>
<feature type="modified residue" description="4-aspartylphosphate" evidence="2">
    <location>
        <position position="81"/>
    </location>
</feature>
<dbReference type="InterPro" id="IPR051015">
    <property type="entry name" value="EvgA-like"/>
</dbReference>
<dbReference type="InterPro" id="IPR016032">
    <property type="entry name" value="Sig_transdc_resp-reg_C-effctor"/>
</dbReference>
<dbReference type="SMART" id="SM00421">
    <property type="entry name" value="HTH_LUXR"/>
    <property type="match status" value="1"/>
</dbReference>
<comment type="caution">
    <text evidence="5">The sequence shown here is derived from an EMBL/GenBank/DDBJ whole genome shotgun (WGS) entry which is preliminary data.</text>
</comment>
<dbReference type="PROSITE" id="PS50110">
    <property type="entry name" value="RESPONSE_REGULATORY"/>
    <property type="match status" value="1"/>
</dbReference>
<feature type="domain" description="HTH luxR-type" evidence="3">
    <location>
        <begin position="161"/>
        <end position="226"/>
    </location>
</feature>
<name>A0ABP7P8T0_9GAMM</name>
<dbReference type="CDD" id="cd06170">
    <property type="entry name" value="LuxR_C_like"/>
    <property type="match status" value="1"/>
</dbReference>
<dbReference type="PROSITE" id="PS50043">
    <property type="entry name" value="HTH_LUXR_2"/>
    <property type="match status" value="1"/>
</dbReference>
<dbReference type="InterPro" id="IPR000792">
    <property type="entry name" value="Tscrpt_reg_LuxR_C"/>
</dbReference>
<protein>
    <submittedName>
        <fullName evidence="5">Response regulator</fullName>
    </submittedName>
</protein>
<sequence length="228" mass="25089">MDMTVHEAYAPQLEDDRQLLMTEPMQGLLSFLLIEDHPMYAEGFRSAVHRIFPKASLQVATSGSAARPLLTHQPFDLVFLDINLPDVNGLDLLVDLQNEGIWQPIAILTGAVDALAVETARRRGALGLISKRSDDASLESICSRLLAGDTVFEMGLSHVCPGETLDDITSRELEVLQKLATGLENSQICKELGISDSTLRTHLRALFQKMQVPNRTACVVKGIRLGWV</sequence>
<dbReference type="PRINTS" id="PR00038">
    <property type="entry name" value="HTHLUXR"/>
</dbReference>
<dbReference type="InterPro" id="IPR011006">
    <property type="entry name" value="CheY-like_superfamily"/>
</dbReference>
<dbReference type="Pfam" id="PF00072">
    <property type="entry name" value="Response_reg"/>
    <property type="match status" value="1"/>
</dbReference>
<dbReference type="Pfam" id="PF00196">
    <property type="entry name" value="GerE"/>
    <property type="match status" value="1"/>
</dbReference>
<accession>A0ABP7P8T0</accession>
<evidence type="ECO:0000256" key="1">
    <source>
        <dbReference type="ARBA" id="ARBA00023125"/>
    </source>
</evidence>
<keyword evidence="1" id="KW-0238">DNA-binding</keyword>
<evidence type="ECO:0000259" key="3">
    <source>
        <dbReference type="PROSITE" id="PS50043"/>
    </source>
</evidence>
<gene>
    <name evidence="5" type="ORF">GCM10022278_19010</name>
</gene>
<dbReference type="InterPro" id="IPR036388">
    <property type="entry name" value="WH-like_DNA-bd_sf"/>
</dbReference>
<dbReference type="InterPro" id="IPR001789">
    <property type="entry name" value="Sig_transdc_resp-reg_receiver"/>
</dbReference>
<evidence type="ECO:0000256" key="2">
    <source>
        <dbReference type="PROSITE-ProRule" id="PRU00169"/>
    </source>
</evidence>
<organism evidence="5 6">
    <name type="scientific">Allohahella marinimesophila</name>
    <dbReference type="NCBI Taxonomy" id="1054972"/>
    <lineage>
        <taxon>Bacteria</taxon>
        <taxon>Pseudomonadati</taxon>
        <taxon>Pseudomonadota</taxon>
        <taxon>Gammaproteobacteria</taxon>
        <taxon>Oceanospirillales</taxon>
        <taxon>Hahellaceae</taxon>
        <taxon>Allohahella</taxon>
    </lineage>
</organism>
<dbReference type="PANTHER" id="PTHR45566:SF1">
    <property type="entry name" value="HTH-TYPE TRANSCRIPTIONAL REGULATOR YHJB-RELATED"/>
    <property type="match status" value="1"/>
</dbReference>
<dbReference type="SUPFAM" id="SSF46894">
    <property type="entry name" value="C-terminal effector domain of the bipartite response regulators"/>
    <property type="match status" value="1"/>
</dbReference>
<dbReference type="PANTHER" id="PTHR45566">
    <property type="entry name" value="HTH-TYPE TRANSCRIPTIONAL REGULATOR YHJB-RELATED"/>
    <property type="match status" value="1"/>
</dbReference>
<keyword evidence="6" id="KW-1185">Reference proteome</keyword>
<dbReference type="Gene3D" id="1.10.10.10">
    <property type="entry name" value="Winged helix-like DNA-binding domain superfamily/Winged helix DNA-binding domain"/>
    <property type="match status" value="1"/>
</dbReference>
<dbReference type="Proteomes" id="UP001501337">
    <property type="component" value="Unassembled WGS sequence"/>
</dbReference>
<feature type="domain" description="Response regulatory" evidence="4">
    <location>
        <begin position="30"/>
        <end position="146"/>
    </location>
</feature>